<dbReference type="RefSeq" id="WP_344991414.1">
    <property type="nucleotide sequence ID" value="NZ_BAAAXV010000005.1"/>
</dbReference>
<proteinExistence type="predicted"/>
<protein>
    <submittedName>
        <fullName evidence="2">Uncharacterized protein</fullName>
    </submittedName>
</protein>
<sequence length="83" mass="8556">MAQLHEIAELPADPEPVSPRGSGLGWYGSSRKPPGSAISQISSPSLTHIVIVPYPAPCSTLFAAISDTLITSDVTRSPALGEG</sequence>
<accession>A0ABV5RYT2</accession>
<name>A0ABV5RYT2_9ACTN</name>
<dbReference type="EMBL" id="JBHMBW010000007">
    <property type="protein sequence ID" value="MFB9623501.1"/>
    <property type="molecule type" value="Genomic_DNA"/>
</dbReference>
<comment type="caution">
    <text evidence="2">The sequence shown here is derived from an EMBL/GenBank/DDBJ whole genome shotgun (WGS) entry which is preliminary data.</text>
</comment>
<dbReference type="Proteomes" id="UP001589532">
    <property type="component" value="Unassembled WGS sequence"/>
</dbReference>
<feature type="region of interest" description="Disordered" evidence="1">
    <location>
        <begin position="1"/>
        <end position="39"/>
    </location>
</feature>
<reference evidence="2 3" key="1">
    <citation type="submission" date="2024-09" db="EMBL/GenBank/DDBJ databases">
        <authorList>
            <person name="Sun Q."/>
            <person name="Mori K."/>
        </authorList>
    </citation>
    <scope>NUCLEOTIDE SEQUENCE [LARGE SCALE GENOMIC DNA]</scope>
    <source>
        <strain evidence="2 3">JCM 3143</strain>
    </source>
</reference>
<gene>
    <name evidence="2" type="ORF">ACFFSA_10460</name>
</gene>
<evidence type="ECO:0000256" key="1">
    <source>
        <dbReference type="SAM" id="MobiDB-lite"/>
    </source>
</evidence>
<evidence type="ECO:0000313" key="3">
    <source>
        <dbReference type="Proteomes" id="UP001589532"/>
    </source>
</evidence>
<evidence type="ECO:0000313" key="2">
    <source>
        <dbReference type="EMBL" id="MFB9623501.1"/>
    </source>
</evidence>
<keyword evidence="3" id="KW-1185">Reference proteome</keyword>
<organism evidence="2 3">
    <name type="scientific">Nonomuraea helvata</name>
    <dbReference type="NCBI Taxonomy" id="37484"/>
    <lineage>
        <taxon>Bacteria</taxon>
        <taxon>Bacillati</taxon>
        <taxon>Actinomycetota</taxon>
        <taxon>Actinomycetes</taxon>
        <taxon>Streptosporangiales</taxon>
        <taxon>Streptosporangiaceae</taxon>
        <taxon>Nonomuraea</taxon>
    </lineage>
</organism>